<dbReference type="GO" id="GO:0004601">
    <property type="term" value="F:peroxidase activity"/>
    <property type="evidence" value="ECO:0007669"/>
    <property type="project" value="InterPro"/>
</dbReference>
<sequence length="744" mass="79610">MSDSPYFDPFDVAVPFKDDHEPMDVHVVNLPRELPKPAQTRTVTRAARVLHEHLVNASTGTDATASLELADCAAIVASTSEPEAERVAGSVDTALKTSVAGDTALTYLNTKLFLTSLMPILQPRAADTPSKLAAPVVKGRRVAEGPQAAFFLEFDSEEHLRAHIMEAIEQTLAAGMDLRASILQHGVSEDVTVAVATIVLRDTDEEFTSLIVRDGLTRTTNALRAALGNEVTDRELPARVADILLAKSGPATGPDGNSRARRKGRAAEQDKLRAQFAAAAADTRDPMLVRTGQTAMLPVRIVTSIHRFGGLPTGEAAATVFPDAVASAVAQIHSLSKPWSPTAIGANAIRQALQRLQAREAIDSTVADVALGMAPFSFDGVDVSGEDLTVRLDPDHEPEIDLELQRGVLLLSALSQGDTFTLVKAQLRSIRGMSQVNKIKYADMISTVVAGSIPVHKPSSRTNGTKAWKAGGPLPHSLYGTGWSALTPTHYADLVPFAQDPESEHYDDARATLAAAGGLALVSDGILLTASGSTTTGLDKTLTFLRRQPSIIVDKLLDSPRGLWVLAHAADSFQSDAEAVNSFPVGATSSRILASSDPYKLAFPSDEDPQVPRKVAHADNLYDLVRIEADLLVDADEKAAAPSPARTVTPGEEADQLAQEISTRFEDLTKLTTKLRGLAADNELEAFGGAVTRELWEQCRDDALALLTEINGMRPRDEDAFDEEDGEDNEENEENEENEAGDDA</sequence>
<name>A0A1H4U334_TSUTY</name>
<dbReference type="STRING" id="57704.SAMN04489793_2770"/>
<dbReference type="GO" id="GO:0020037">
    <property type="term" value="F:heme binding"/>
    <property type="evidence" value="ECO:0007669"/>
    <property type="project" value="InterPro"/>
</dbReference>
<proteinExistence type="predicted"/>
<reference evidence="4" key="1">
    <citation type="submission" date="2016-10" db="EMBL/GenBank/DDBJ databases">
        <authorList>
            <person name="Varghese N."/>
            <person name="Submissions S."/>
        </authorList>
    </citation>
    <scope>NUCLEOTIDE SEQUENCE [LARGE SCALE GENOMIC DNA]</scope>
    <source>
        <strain evidence="4">DSM 44234</strain>
    </source>
</reference>
<dbReference type="InterPro" id="IPR002016">
    <property type="entry name" value="Haem_peroxidase"/>
</dbReference>
<dbReference type="RefSeq" id="WP_068741820.1">
    <property type="nucleotide sequence ID" value="NZ_FNSA01000003.1"/>
</dbReference>
<evidence type="ECO:0000259" key="2">
    <source>
        <dbReference type="PROSITE" id="PS50873"/>
    </source>
</evidence>
<accession>A0A1H4U334</accession>
<protein>
    <recommendedName>
        <fullName evidence="2">Plant heme peroxidase family profile domain-containing protein</fullName>
    </recommendedName>
</protein>
<evidence type="ECO:0000313" key="4">
    <source>
        <dbReference type="Proteomes" id="UP000182241"/>
    </source>
</evidence>
<evidence type="ECO:0000256" key="1">
    <source>
        <dbReference type="SAM" id="MobiDB-lite"/>
    </source>
</evidence>
<dbReference type="Proteomes" id="UP000182241">
    <property type="component" value="Unassembled WGS sequence"/>
</dbReference>
<gene>
    <name evidence="3" type="ORF">SAMN04489793_2770</name>
</gene>
<dbReference type="EMBL" id="FNSA01000003">
    <property type="protein sequence ID" value="SEC62671.1"/>
    <property type="molecule type" value="Genomic_DNA"/>
</dbReference>
<dbReference type="GO" id="GO:0006979">
    <property type="term" value="P:response to oxidative stress"/>
    <property type="evidence" value="ECO:0007669"/>
    <property type="project" value="InterPro"/>
</dbReference>
<feature type="region of interest" description="Disordered" evidence="1">
    <location>
        <begin position="247"/>
        <end position="266"/>
    </location>
</feature>
<keyword evidence="4" id="KW-1185">Reference proteome</keyword>
<dbReference type="OrthoDB" id="3907876at2"/>
<organism evidence="3 4">
    <name type="scientific">Tsukamurella tyrosinosolvens</name>
    <dbReference type="NCBI Taxonomy" id="57704"/>
    <lineage>
        <taxon>Bacteria</taxon>
        <taxon>Bacillati</taxon>
        <taxon>Actinomycetota</taxon>
        <taxon>Actinomycetes</taxon>
        <taxon>Mycobacteriales</taxon>
        <taxon>Tsukamurellaceae</taxon>
        <taxon>Tsukamurella</taxon>
    </lineage>
</organism>
<feature type="region of interest" description="Disordered" evidence="1">
    <location>
        <begin position="710"/>
        <end position="744"/>
    </location>
</feature>
<dbReference type="AlphaFoldDB" id="A0A1H4U334"/>
<feature type="domain" description="Plant heme peroxidase family profile" evidence="2">
    <location>
        <begin position="369"/>
        <end position="703"/>
    </location>
</feature>
<feature type="compositionally biased region" description="Acidic residues" evidence="1">
    <location>
        <begin position="719"/>
        <end position="744"/>
    </location>
</feature>
<evidence type="ECO:0000313" key="3">
    <source>
        <dbReference type="EMBL" id="SEC62671.1"/>
    </source>
</evidence>
<dbReference type="PROSITE" id="PS50873">
    <property type="entry name" value="PEROXIDASE_4"/>
    <property type="match status" value="1"/>
</dbReference>